<evidence type="ECO:0000259" key="2">
    <source>
        <dbReference type="Pfam" id="PF00364"/>
    </source>
</evidence>
<keyword evidence="3" id="KW-1185">Reference proteome</keyword>
<dbReference type="RefSeq" id="XP_011076643.1">
    <property type="nucleotide sequence ID" value="XM_011078341.2"/>
</dbReference>
<feature type="region of interest" description="Disordered" evidence="1">
    <location>
        <begin position="75"/>
        <end position="102"/>
    </location>
</feature>
<feature type="compositionally biased region" description="Polar residues" evidence="1">
    <location>
        <begin position="75"/>
        <end position="92"/>
    </location>
</feature>
<dbReference type="SUPFAM" id="SSF51230">
    <property type="entry name" value="Single hybrid motif"/>
    <property type="match status" value="1"/>
</dbReference>
<dbReference type="InterPro" id="IPR053217">
    <property type="entry name" value="ACC_Biotin_Carrier"/>
</dbReference>
<name>A0A6I9SZV2_SESIN</name>
<dbReference type="FunCoup" id="A0A6I9SZV2">
    <property type="interactions" value="407"/>
</dbReference>
<organism evidence="3 4">
    <name type="scientific">Sesamum indicum</name>
    <name type="common">Oriental sesame</name>
    <name type="synonym">Sesamum orientale</name>
    <dbReference type="NCBI Taxonomy" id="4182"/>
    <lineage>
        <taxon>Eukaryota</taxon>
        <taxon>Viridiplantae</taxon>
        <taxon>Streptophyta</taxon>
        <taxon>Embryophyta</taxon>
        <taxon>Tracheophyta</taxon>
        <taxon>Spermatophyta</taxon>
        <taxon>Magnoliopsida</taxon>
        <taxon>eudicotyledons</taxon>
        <taxon>Gunneridae</taxon>
        <taxon>Pentapetalae</taxon>
        <taxon>asterids</taxon>
        <taxon>lamiids</taxon>
        <taxon>Lamiales</taxon>
        <taxon>Pedaliaceae</taxon>
        <taxon>Sesamum</taxon>
    </lineage>
</organism>
<dbReference type="OrthoDB" id="529457at2759"/>
<dbReference type="Pfam" id="PF00364">
    <property type="entry name" value="Biotin_lipoyl"/>
    <property type="match status" value="1"/>
</dbReference>
<feature type="domain" description="Lipoyl-binding" evidence="2">
    <location>
        <begin position="228"/>
        <end position="281"/>
    </location>
</feature>
<dbReference type="CDD" id="cd06850">
    <property type="entry name" value="biotinyl_domain"/>
    <property type="match status" value="1"/>
</dbReference>
<evidence type="ECO:0000313" key="4">
    <source>
        <dbReference type="RefSeq" id="XP_011076643.1"/>
    </source>
</evidence>
<dbReference type="PANTHER" id="PTHR47597:SF2">
    <property type="entry name" value="LIPOYL-BINDING DOMAIN-CONTAINING PROTEIN"/>
    <property type="match status" value="1"/>
</dbReference>
<gene>
    <name evidence="4" type="primary">LOC105160843</name>
</gene>
<reference evidence="4" key="2">
    <citation type="submission" date="2025-08" db="UniProtKB">
        <authorList>
            <consortium name="RefSeq"/>
        </authorList>
    </citation>
    <scope>IDENTIFICATION</scope>
</reference>
<feature type="region of interest" description="Disordered" evidence="1">
    <location>
        <begin position="154"/>
        <end position="181"/>
    </location>
</feature>
<dbReference type="InParanoid" id="A0A6I9SZV2"/>
<evidence type="ECO:0000256" key="1">
    <source>
        <dbReference type="SAM" id="MobiDB-lite"/>
    </source>
</evidence>
<dbReference type="InterPro" id="IPR011053">
    <property type="entry name" value="Single_hybrid_motif"/>
</dbReference>
<proteinExistence type="predicted"/>
<sequence length="290" mass="30787">MESAAVLRSSHYVVSTSSHLKSILGRPGMITMKNSAFCNPSRLPIYGRNITSSTSGRGALLVSCVKTSEATVTATSKGNSNGAFLSDSQQNRLSEKKSSPSATLPKGFEALLSEVCDETEIAELKFKIGSFEFHMKRKIDAPTIPPPVVSRITAPPVPSKQANESTPAVPPPQPKTEKVSPFTNVSIEKAAKLAALEASGSSSYVLASSPTVGSFRRARTLKGKKQPPACKEGDMIKEGQTIGFLDQFGTELPVKSDVAGEVLKFLYADGEAVGYGDPLIAVLPSFHDIK</sequence>
<dbReference type="Gene3D" id="2.40.50.100">
    <property type="match status" value="1"/>
</dbReference>
<accession>A0A6I9SZV2</accession>
<protein>
    <submittedName>
        <fullName evidence="4">Uncharacterized protein LOC105160843</fullName>
    </submittedName>
</protein>
<dbReference type="InterPro" id="IPR000089">
    <property type="entry name" value="Biotin_lipoyl"/>
</dbReference>
<dbReference type="Proteomes" id="UP000504604">
    <property type="component" value="Linkage group LG4"/>
</dbReference>
<dbReference type="KEGG" id="sind:105160843"/>
<dbReference type="PANTHER" id="PTHR47597">
    <property type="entry name" value="IS A MEMBER OF THE PF|00364 BIOTIN-REQUIRING ENZYMES FAMILY-RELATED"/>
    <property type="match status" value="1"/>
</dbReference>
<dbReference type="AlphaFoldDB" id="A0A6I9SZV2"/>
<reference evidence="4" key="1">
    <citation type="journal article" date="2012" name="BMC Genomics">
        <title>Development and validation of genic-SSR markers in sesame by RNA-seq.</title>
        <authorList>
            <person name="Zhang H."/>
            <person name="Wei L."/>
            <person name="Miao H."/>
            <person name="Zhang T."/>
            <person name="Wang C."/>
        </authorList>
    </citation>
    <scope>NUCLEOTIDE SEQUENCE</scope>
</reference>
<dbReference type="GeneID" id="105160843"/>
<evidence type="ECO:0000313" key="3">
    <source>
        <dbReference type="Proteomes" id="UP000504604"/>
    </source>
</evidence>